<feature type="signal peptide" evidence="1">
    <location>
        <begin position="1"/>
        <end position="22"/>
    </location>
</feature>
<dbReference type="RefSeq" id="WP_182461597.1">
    <property type="nucleotide sequence ID" value="NZ_CP059732.1"/>
</dbReference>
<dbReference type="NCBIfam" id="TIGR04183">
    <property type="entry name" value="Por_Secre_tail"/>
    <property type="match status" value="1"/>
</dbReference>
<dbReference type="Gene3D" id="2.60.40.10">
    <property type="entry name" value="Immunoglobulins"/>
    <property type="match status" value="2"/>
</dbReference>
<accession>A0A7G5GZQ1</accession>
<dbReference type="Pfam" id="PF13688">
    <property type="entry name" value="Reprolysin_5"/>
    <property type="match status" value="1"/>
</dbReference>
<dbReference type="SUPFAM" id="SSF63829">
    <property type="entry name" value="Calcium-dependent phosphotriesterase"/>
    <property type="match status" value="1"/>
</dbReference>
<dbReference type="SUPFAM" id="SSF55486">
    <property type="entry name" value="Metalloproteases ('zincins'), catalytic domain"/>
    <property type="match status" value="1"/>
</dbReference>
<dbReference type="Gene3D" id="2.130.10.10">
    <property type="entry name" value="YVTN repeat-like/Quinoprotein amine dehydrogenase"/>
    <property type="match status" value="1"/>
</dbReference>
<evidence type="ECO:0000256" key="1">
    <source>
        <dbReference type="SAM" id="SignalP"/>
    </source>
</evidence>
<feature type="chain" id="PRO_5028807203" evidence="1">
    <location>
        <begin position="23"/>
        <end position="1228"/>
    </location>
</feature>
<dbReference type="KEGG" id="sfol:H3H32_05195"/>
<sequence>MKKIYTMAFVGLLLFLETYAVAQTSLQCGINDSHLPDSTIRLMGQLPRLMANQKARKAAGERNVCRLAIEIDSDTYLEFEKDTNRIHSFFLERIELVSKIFEREINTQLVVVYFHIWKDTDADPYRNQLDIFKLHSIFSTTWASKFNQIAYDKRIYFPTKAVTGAGGLGGGVQATCANLVDLSTIAHELGHCFGSPHTHSCFWPGGPIDFCSTIEGDCYTGSLQTIKGTIMSYCSNNANLTFHPLCQALITDFAVKNLPKLAIPDKAPILPAQSLLAGTPFLYWDGQPLAEHYAIEIATDPDFMQKISSDTTLVNGYDMSALTLGKDYYVRVRSVNKFGVSSWSSVGKVQLVGTNGILPPTLVFPIQDQRQMPYNGDKREFLVEPVEGATKYELQAASSTDLLFRYPTSTISGTTSISLSLYASGAMLWRVRAIAGDKNGPWSTIRRFSVNKPFVQFSFYSYRLAPLSFPYIYSASSSQIKVQITLATDTLFIKPLSVSEFQNSSTYTGYLDKLSPNTTYYLKVEEINIGSPYYPVGTISRFIQSFRTGNTPLSSRWSFVNSVTHPTLPQGSTGPLVAGTNSVWTLATDGPVRISQDSLKLQQFNQETSKGKIGNLSALLAGDSDGNVWLTNRISVNIFKNSFSVPYYQSGRILAQTQELTERITFRGTNLLSNFLVNPRLYNSYNGSLYGIEADSLVKLYTPPGNESIDNTLSQSGIIWIIQSNSSSTTARSELVQLNTITHTKQTFNADNTPQLGKYLQYMAIDRLGNLWVSQSGSTTGFPPLAKFNGQTWTAMNRSSTMPISYVSSMTTDRVGNLYVIDNSSSPALYKYDGIVWKKLTDLELYNNLGYMTADSRGDIWFSGDCQLMRYSPCPDLPTPDLTASSKVIDAGENVTLQASGCSNVLWSWSSKTETVNDKLVQGTNQLIVQPTVNTTYRSRCYVDGGCTGGEASLTVSVGTTLRLTKLNKSIYCQNDSLIATYEFQGKVPTNNQFSFVLKNTKQTTSFPGILRDNQLSMKIPATLPGSYYWAFIETVNPTVRSLDSVRIAVNPIPTAQFSTDKLMVPLGDSTRIFIELTGTPPWQFTRWDGQAIQTSNSPYLFTLKATQSRNYSIAISNLKDNYCTAGTVESSFIISALVLANEPIVADGISVYPNPITSQLTVELKAGIAPLLRLQLQDGQGRSIRQKALVGGSRREEWDMSGIPTGTYILHIETQDGRSANWKVIKQ</sequence>
<dbReference type="Pfam" id="PF18962">
    <property type="entry name" value="Por_Secre_tail"/>
    <property type="match status" value="1"/>
</dbReference>
<gene>
    <name evidence="3" type="ORF">H3H32_05195</name>
</gene>
<dbReference type="SUPFAM" id="SSF49265">
    <property type="entry name" value="Fibronectin type III"/>
    <property type="match status" value="1"/>
</dbReference>
<evidence type="ECO:0000313" key="4">
    <source>
        <dbReference type="Proteomes" id="UP000515369"/>
    </source>
</evidence>
<dbReference type="InterPro" id="IPR026444">
    <property type="entry name" value="Secre_tail"/>
</dbReference>
<dbReference type="GO" id="GO:0006508">
    <property type="term" value="P:proteolysis"/>
    <property type="evidence" value="ECO:0007669"/>
    <property type="project" value="InterPro"/>
</dbReference>
<protein>
    <submittedName>
        <fullName evidence="3">T9SS type A sorting domain-containing protein</fullName>
    </submittedName>
</protein>
<dbReference type="CDD" id="cd00063">
    <property type="entry name" value="FN3"/>
    <property type="match status" value="1"/>
</dbReference>
<dbReference type="GO" id="GO:0004222">
    <property type="term" value="F:metalloendopeptidase activity"/>
    <property type="evidence" value="ECO:0007669"/>
    <property type="project" value="InterPro"/>
</dbReference>
<feature type="domain" description="Peptidase M12B" evidence="2">
    <location>
        <begin position="63"/>
        <end position="235"/>
    </location>
</feature>
<dbReference type="Gene3D" id="3.40.390.10">
    <property type="entry name" value="Collagenase (Catalytic Domain)"/>
    <property type="match status" value="1"/>
</dbReference>
<keyword evidence="1" id="KW-0732">Signal</keyword>
<organism evidence="3 4">
    <name type="scientific">Spirosoma foliorum</name>
    <dbReference type="NCBI Taxonomy" id="2710596"/>
    <lineage>
        <taxon>Bacteria</taxon>
        <taxon>Pseudomonadati</taxon>
        <taxon>Bacteroidota</taxon>
        <taxon>Cytophagia</taxon>
        <taxon>Cytophagales</taxon>
        <taxon>Cytophagaceae</taxon>
        <taxon>Spirosoma</taxon>
    </lineage>
</organism>
<dbReference type="InterPro" id="IPR024079">
    <property type="entry name" value="MetalloPept_cat_dom_sf"/>
</dbReference>
<dbReference type="InterPro" id="IPR003961">
    <property type="entry name" value="FN3_dom"/>
</dbReference>
<dbReference type="Proteomes" id="UP000515369">
    <property type="component" value="Chromosome"/>
</dbReference>
<dbReference type="InterPro" id="IPR013783">
    <property type="entry name" value="Ig-like_fold"/>
</dbReference>
<dbReference type="PROSITE" id="PS50215">
    <property type="entry name" value="ADAM_MEPRO"/>
    <property type="match status" value="1"/>
</dbReference>
<reference evidence="3 4" key="1">
    <citation type="submission" date="2020-07" db="EMBL/GenBank/DDBJ databases">
        <title>Spirosoma foliorum sp. nov., isolated from the leaves on the Nejang mountain Korea, Republic of.</title>
        <authorList>
            <person name="Ho H."/>
            <person name="Lee Y.-J."/>
            <person name="Nurcahyanto D.-A."/>
            <person name="Kim S.-G."/>
        </authorList>
    </citation>
    <scope>NUCLEOTIDE SEQUENCE [LARGE SCALE GENOMIC DNA]</scope>
    <source>
        <strain evidence="3 4">PL0136</strain>
    </source>
</reference>
<dbReference type="InterPro" id="IPR036116">
    <property type="entry name" value="FN3_sf"/>
</dbReference>
<dbReference type="InterPro" id="IPR001590">
    <property type="entry name" value="Peptidase_M12B"/>
</dbReference>
<proteinExistence type="predicted"/>
<dbReference type="AlphaFoldDB" id="A0A7G5GZQ1"/>
<dbReference type="InterPro" id="IPR015943">
    <property type="entry name" value="WD40/YVTN_repeat-like_dom_sf"/>
</dbReference>
<keyword evidence="4" id="KW-1185">Reference proteome</keyword>
<dbReference type="EMBL" id="CP059732">
    <property type="protein sequence ID" value="QMW04343.1"/>
    <property type="molecule type" value="Genomic_DNA"/>
</dbReference>
<evidence type="ECO:0000313" key="3">
    <source>
        <dbReference type="EMBL" id="QMW04343.1"/>
    </source>
</evidence>
<name>A0A7G5GZQ1_9BACT</name>
<evidence type="ECO:0000259" key="2">
    <source>
        <dbReference type="PROSITE" id="PS50215"/>
    </source>
</evidence>